<protein>
    <submittedName>
        <fullName evidence="2">DUF2992 domain-containing protein</fullName>
    </submittedName>
</protein>
<feature type="region of interest" description="Disordered" evidence="1">
    <location>
        <begin position="62"/>
        <end position="139"/>
    </location>
</feature>
<dbReference type="InterPro" id="IPR016787">
    <property type="entry name" value="UCP021328"/>
</dbReference>
<dbReference type="EMBL" id="QICA01000005">
    <property type="protein sequence ID" value="RNL38705.1"/>
    <property type="molecule type" value="Genomic_DNA"/>
</dbReference>
<gene>
    <name evidence="2" type="ORF">DMP10_04460</name>
</gene>
<dbReference type="Proteomes" id="UP000278327">
    <property type="component" value="Unassembled WGS sequence"/>
</dbReference>
<evidence type="ECO:0000313" key="2">
    <source>
        <dbReference type="EMBL" id="RNL38705.1"/>
    </source>
</evidence>
<organism evidence="2 3">
    <name type="scientific">Adlercreutzia equolifaciens subsp. celatus DSM 18785</name>
    <dbReference type="NCBI Taxonomy" id="1121021"/>
    <lineage>
        <taxon>Bacteria</taxon>
        <taxon>Bacillati</taxon>
        <taxon>Actinomycetota</taxon>
        <taxon>Coriobacteriia</taxon>
        <taxon>Eggerthellales</taxon>
        <taxon>Eggerthellaceae</taxon>
        <taxon>Adlercreutzia</taxon>
    </lineage>
</organism>
<comment type="caution">
    <text evidence="2">The sequence shown here is derived from an EMBL/GenBank/DDBJ whole genome shotgun (WGS) entry which is preliminary data.</text>
</comment>
<sequence>MQISVSSTLTLFHDGQFWVGVVEHVEDGSLGVARIVFGAEPSNEEVLQFVVSSWEKLSFVGRKEPDRPKMARSPKRRQREAAKALEKPAMSTKAQQALSEQREAIKQSATRLRKQRHSDKKQERFELRVKKRKQKHRGH</sequence>
<name>A0A3N0AV25_9ACTN</name>
<dbReference type="RefSeq" id="WP_117283770.1">
    <property type="nucleotide sequence ID" value="NZ_JAMTCE010000004.1"/>
</dbReference>
<reference evidence="2 3" key="1">
    <citation type="journal article" date="2019" name="Microbiol. Resour. Announc.">
        <title>Draft Genome Sequences of Type Strains of Gordonibacter faecihominis, Paraeggerthella hongkongensis, Parvibacter caecicola,Slackia equolifaciens, Slackia faecicanis, and Slackia isoflavoniconvertens.</title>
        <authorList>
            <person name="Danylec N."/>
            <person name="Stoll D.A."/>
            <person name="Dotsch A."/>
            <person name="Huch M."/>
        </authorList>
    </citation>
    <scope>NUCLEOTIDE SEQUENCE [LARGE SCALE GENOMIC DNA]</scope>
    <source>
        <strain evidence="2 3">DSM 18785</strain>
    </source>
</reference>
<dbReference type="PIRSF" id="PIRSF021328">
    <property type="entry name" value="UCP021328"/>
    <property type="match status" value="1"/>
</dbReference>
<accession>A0A3N0AV25</accession>
<dbReference type="Pfam" id="PF11208">
    <property type="entry name" value="DUF2992"/>
    <property type="match status" value="1"/>
</dbReference>
<evidence type="ECO:0000256" key="1">
    <source>
        <dbReference type="SAM" id="MobiDB-lite"/>
    </source>
</evidence>
<evidence type="ECO:0000313" key="3">
    <source>
        <dbReference type="Proteomes" id="UP000278327"/>
    </source>
</evidence>
<feature type="compositionally biased region" description="Basic residues" evidence="1">
    <location>
        <begin position="129"/>
        <end position="139"/>
    </location>
</feature>
<keyword evidence="3" id="KW-1185">Reference proteome</keyword>
<dbReference type="AlphaFoldDB" id="A0A3N0AV25"/>
<proteinExistence type="predicted"/>